<proteinExistence type="predicted"/>
<dbReference type="InParanoid" id="A0A3N4LZE4"/>
<dbReference type="GO" id="GO:0006099">
    <property type="term" value="P:tricarboxylic acid cycle"/>
    <property type="evidence" value="ECO:0007669"/>
    <property type="project" value="TreeGrafter"/>
</dbReference>
<dbReference type="Gene3D" id="3.40.50.261">
    <property type="entry name" value="Succinyl-CoA synthetase domains"/>
    <property type="match status" value="1"/>
</dbReference>
<evidence type="ECO:0000313" key="4">
    <source>
        <dbReference type="Proteomes" id="UP000267821"/>
    </source>
</evidence>
<feature type="transmembrane region" description="Helical" evidence="2">
    <location>
        <begin position="46"/>
        <end position="74"/>
    </location>
</feature>
<keyword evidence="2" id="KW-1133">Transmembrane helix</keyword>
<keyword evidence="1" id="KW-0547">Nucleotide-binding</keyword>
<organism evidence="3 4">
    <name type="scientific">Terfezia boudieri ATCC MYA-4762</name>
    <dbReference type="NCBI Taxonomy" id="1051890"/>
    <lineage>
        <taxon>Eukaryota</taxon>
        <taxon>Fungi</taxon>
        <taxon>Dikarya</taxon>
        <taxon>Ascomycota</taxon>
        <taxon>Pezizomycotina</taxon>
        <taxon>Pezizomycetes</taxon>
        <taxon>Pezizales</taxon>
        <taxon>Pezizaceae</taxon>
        <taxon>Terfezia</taxon>
    </lineage>
</organism>
<dbReference type="GO" id="GO:0004775">
    <property type="term" value="F:succinate-CoA ligase (ADP-forming) activity"/>
    <property type="evidence" value="ECO:0007669"/>
    <property type="project" value="TreeGrafter"/>
</dbReference>
<dbReference type="InterPro" id="IPR016102">
    <property type="entry name" value="Succinyl-CoA_synth-like"/>
</dbReference>
<dbReference type="Proteomes" id="UP000267821">
    <property type="component" value="Unassembled WGS sequence"/>
</dbReference>
<dbReference type="AlphaFoldDB" id="A0A3N4LZE4"/>
<protein>
    <submittedName>
        <fullName evidence="3">Uncharacterized protein</fullName>
    </submittedName>
</protein>
<gene>
    <name evidence="3" type="ORF">L211DRAFT_778367</name>
</gene>
<dbReference type="PANTHER" id="PTHR11815:SF10">
    <property type="entry name" value="SUCCINATE--COA LIGASE [GDP-FORMING] SUBUNIT BETA, MITOCHONDRIAL"/>
    <property type="match status" value="1"/>
</dbReference>
<feature type="non-terminal residue" evidence="3">
    <location>
        <position position="1"/>
    </location>
</feature>
<reference evidence="3 4" key="1">
    <citation type="journal article" date="2018" name="Nat. Ecol. Evol.">
        <title>Pezizomycetes genomes reveal the molecular basis of ectomycorrhizal truffle lifestyle.</title>
        <authorList>
            <person name="Murat C."/>
            <person name="Payen T."/>
            <person name="Noel B."/>
            <person name="Kuo A."/>
            <person name="Morin E."/>
            <person name="Chen J."/>
            <person name="Kohler A."/>
            <person name="Krizsan K."/>
            <person name="Balestrini R."/>
            <person name="Da Silva C."/>
            <person name="Montanini B."/>
            <person name="Hainaut M."/>
            <person name="Levati E."/>
            <person name="Barry K.W."/>
            <person name="Belfiori B."/>
            <person name="Cichocki N."/>
            <person name="Clum A."/>
            <person name="Dockter R.B."/>
            <person name="Fauchery L."/>
            <person name="Guy J."/>
            <person name="Iotti M."/>
            <person name="Le Tacon F."/>
            <person name="Lindquist E.A."/>
            <person name="Lipzen A."/>
            <person name="Malagnac F."/>
            <person name="Mello A."/>
            <person name="Molinier V."/>
            <person name="Miyauchi S."/>
            <person name="Poulain J."/>
            <person name="Riccioni C."/>
            <person name="Rubini A."/>
            <person name="Sitrit Y."/>
            <person name="Splivallo R."/>
            <person name="Traeger S."/>
            <person name="Wang M."/>
            <person name="Zifcakova L."/>
            <person name="Wipf D."/>
            <person name="Zambonelli A."/>
            <person name="Paolocci F."/>
            <person name="Nowrousian M."/>
            <person name="Ottonello S."/>
            <person name="Baldrian P."/>
            <person name="Spatafora J.W."/>
            <person name="Henrissat B."/>
            <person name="Nagy L.G."/>
            <person name="Aury J.M."/>
            <person name="Wincker P."/>
            <person name="Grigoriev I.V."/>
            <person name="Bonfante P."/>
            <person name="Martin F.M."/>
        </authorList>
    </citation>
    <scope>NUCLEOTIDE SEQUENCE [LARGE SCALE GENOMIC DNA]</scope>
    <source>
        <strain evidence="3 4">ATCC MYA-4762</strain>
    </source>
</reference>
<keyword evidence="4" id="KW-1185">Reference proteome</keyword>
<dbReference type="GO" id="GO:0000166">
    <property type="term" value="F:nucleotide binding"/>
    <property type="evidence" value="ECO:0007669"/>
    <property type="project" value="UniProtKB-KW"/>
</dbReference>
<dbReference type="GO" id="GO:0042709">
    <property type="term" value="C:succinate-CoA ligase complex"/>
    <property type="evidence" value="ECO:0007669"/>
    <property type="project" value="TreeGrafter"/>
</dbReference>
<sequence length="81" mass="8794">LVNGAGLELNTNDVLVHYGKAPVNFINTGWKANKDTLKNVFRTNGFAIVIFVVNILFGGLTLCDMIASGIILAFNELLQNN</sequence>
<accession>A0A3N4LZE4</accession>
<dbReference type="STRING" id="1051890.A0A3N4LZE4"/>
<dbReference type="SUPFAM" id="SSF52210">
    <property type="entry name" value="Succinyl-CoA synthetase domains"/>
    <property type="match status" value="1"/>
</dbReference>
<evidence type="ECO:0000256" key="1">
    <source>
        <dbReference type="ARBA" id="ARBA00022741"/>
    </source>
</evidence>
<keyword evidence="2" id="KW-0812">Transmembrane</keyword>
<dbReference type="PANTHER" id="PTHR11815">
    <property type="entry name" value="SUCCINYL-COA SYNTHETASE BETA CHAIN"/>
    <property type="match status" value="1"/>
</dbReference>
<dbReference type="GO" id="GO:0006104">
    <property type="term" value="P:succinyl-CoA metabolic process"/>
    <property type="evidence" value="ECO:0007669"/>
    <property type="project" value="TreeGrafter"/>
</dbReference>
<name>A0A3N4LZE4_9PEZI</name>
<evidence type="ECO:0000313" key="3">
    <source>
        <dbReference type="EMBL" id="RPB28170.1"/>
    </source>
</evidence>
<evidence type="ECO:0000256" key="2">
    <source>
        <dbReference type="SAM" id="Phobius"/>
    </source>
</evidence>
<keyword evidence="2" id="KW-0472">Membrane</keyword>
<dbReference type="EMBL" id="ML121529">
    <property type="protein sequence ID" value="RPB28170.1"/>
    <property type="molecule type" value="Genomic_DNA"/>
</dbReference>
<dbReference type="OrthoDB" id="1664372at2759"/>